<proteinExistence type="predicted"/>
<evidence type="ECO:0000313" key="1">
    <source>
        <dbReference type="EMBL" id="KKL45905.1"/>
    </source>
</evidence>
<comment type="caution">
    <text evidence="1">The sequence shown here is derived from an EMBL/GenBank/DDBJ whole genome shotgun (WGS) entry which is preliminary data.</text>
</comment>
<feature type="non-terminal residue" evidence="1">
    <location>
        <position position="1"/>
    </location>
</feature>
<name>A0A0F9ELY0_9ZZZZ</name>
<sequence length="147" mass="16496">IPAIESAGESKKGWMYSWGVLFSDPDTEVIFVHDNLNVRVSPRFANRIGMTVPNNISVWNNIYDPATPLGPLYGLMWTPAKFWPGKTHVPVFQAQHPSTAFTPTSQVVLAIMGRIYIRDSKQFYESIFVESQKQALGSVKVPIRRGS</sequence>
<accession>A0A0F9ELY0</accession>
<protein>
    <submittedName>
        <fullName evidence="1">Uncharacterized protein</fullName>
    </submittedName>
</protein>
<dbReference type="EMBL" id="LAZR01034221">
    <property type="protein sequence ID" value="KKL45905.1"/>
    <property type="molecule type" value="Genomic_DNA"/>
</dbReference>
<organism evidence="1">
    <name type="scientific">marine sediment metagenome</name>
    <dbReference type="NCBI Taxonomy" id="412755"/>
    <lineage>
        <taxon>unclassified sequences</taxon>
        <taxon>metagenomes</taxon>
        <taxon>ecological metagenomes</taxon>
    </lineage>
</organism>
<dbReference type="AlphaFoldDB" id="A0A0F9ELY0"/>
<gene>
    <name evidence="1" type="ORF">LCGC14_2350930</name>
</gene>
<reference evidence="1" key="1">
    <citation type="journal article" date="2015" name="Nature">
        <title>Complex archaea that bridge the gap between prokaryotes and eukaryotes.</title>
        <authorList>
            <person name="Spang A."/>
            <person name="Saw J.H."/>
            <person name="Jorgensen S.L."/>
            <person name="Zaremba-Niedzwiedzka K."/>
            <person name="Martijn J."/>
            <person name="Lind A.E."/>
            <person name="van Eijk R."/>
            <person name="Schleper C."/>
            <person name="Guy L."/>
            <person name="Ettema T.J."/>
        </authorList>
    </citation>
    <scope>NUCLEOTIDE SEQUENCE</scope>
</reference>